<sequence length="320" mass="34835">MAAASFASFLSSPTIRLILPATTEDKTYTIHRSLLASQTALLKSQRTRSAYILLDQSTVSVPTVEQALEYLYTGDYALPAQDAAQEEEDKATLLETTRPAAHLPQNSPLLAAAMAGSIGIWGKAAPRFDVAENTSTYTSIYFPAEDKRKKVQLVTSGEGFEGKKEAAHTLLPSPPASPVFQAYEPVLSLKGASKKLEEQKTPVEVVPYDVACLRAHIAVWRFAEAPCVGIPGLAKLALEKLTLLFEEAAGEKLTRLVEEMVGAVFDGEKEETVLRTFVVGKVVCRIAELSRRKEFNEFIRRGGEFVVDVLGSLADVRDGC</sequence>
<dbReference type="InterPro" id="IPR000210">
    <property type="entry name" value="BTB/POZ_dom"/>
</dbReference>
<dbReference type="InParanoid" id="A0A3N4K8Z0"/>
<reference evidence="2 3" key="1">
    <citation type="journal article" date="2018" name="Nat. Ecol. Evol.">
        <title>Pezizomycetes genomes reveal the molecular basis of ectomycorrhizal truffle lifestyle.</title>
        <authorList>
            <person name="Murat C."/>
            <person name="Payen T."/>
            <person name="Noel B."/>
            <person name="Kuo A."/>
            <person name="Morin E."/>
            <person name="Chen J."/>
            <person name="Kohler A."/>
            <person name="Krizsan K."/>
            <person name="Balestrini R."/>
            <person name="Da Silva C."/>
            <person name="Montanini B."/>
            <person name="Hainaut M."/>
            <person name="Levati E."/>
            <person name="Barry K.W."/>
            <person name="Belfiori B."/>
            <person name="Cichocki N."/>
            <person name="Clum A."/>
            <person name="Dockter R.B."/>
            <person name="Fauchery L."/>
            <person name="Guy J."/>
            <person name="Iotti M."/>
            <person name="Le Tacon F."/>
            <person name="Lindquist E.A."/>
            <person name="Lipzen A."/>
            <person name="Malagnac F."/>
            <person name="Mello A."/>
            <person name="Molinier V."/>
            <person name="Miyauchi S."/>
            <person name="Poulain J."/>
            <person name="Riccioni C."/>
            <person name="Rubini A."/>
            <person name="Sitrit Y."/>
            <person name="Splivallo R."/>
            <person name="Traeger S."/>
            <person name="Wang M."/>
            <person name="Zifcakova L."/>
            <person name="Wipf D."/>
            <person name="Zambonelli A."/>
            <person name="Paolocci F."/>
            <person name="Nowrousian M."/>
            <person name="Ottonello S."/>
            <person name="Baldrian P."/>
            <person name="Spatafora J.W."/>
            <person name="Henrissat B."/>
            <person name="Nagy L.G."/>
            <person name="Aury J.M."/>
            <person name="Wincker P."/>
            <person name="Grigoriev I.V."/>
            <person name="Bonfante P."/>
            <person name="Martin F.M."/>
        </authorList>
    </citation>
    <scope>NUCLEOTIDE SEQUENCE [LARGE SCALE GENOMIC DNA]</scope>
    <source>
        <strain evidence="2 3">CCBAS932</strain>
    </source>
</reference>
<accession>A0A3N4K8Z0</accession>
<dbReference type="OrthoDB" id="6359816at2759"/>
<feature type="domain" description="BTB" evidence="1">
    <location>
        <begin position="13"/>
        <end position="80"/>
    </location>
</feature>
<dbReference type="AlphaFoldDB" id="A0A3N4K8Z0"/>
<evidence type="ECO:0000313" key="3">
    <source>
        <dbReference type="Proteomes" id="UP000277580"/>
    </source>
</evidence>
<proteinExistence type="predicted"/>
<protein>
    <recommendedName>
        <fullName evidence="1">BTB domain-containing protein</fullName>
    </recommendedName>
</protein>
<keyword evidence="3" id="KW-1185">Reference proteome</keyword>
<dbReference type="PROSITE" id="PS50097">
    <property type="entry name" value="BTB"/>
    <property type="match status" value="1"/>
</dbReference>
<evidence type="ECO:0000313" key="2">
    <source>
        <dbReference type="EMBL" id="RPB06987.1"/>
    </source>
</evidence>
<dbReference type="Proteomes" id="UP000277580">
    <property type="component" value="Unassembled WGS sequence"/>
</dbReference>
<gene>
    <name evidence="2" type="ORF">P167DRAFT_609750</name>
</gene>
<name>A0A3N4K8Z0_9PEZI</name>
<evidence type="ECO:0000259" key="1">
    <source>
        <dbReference type="PROSITE" id="PS50097"/>
    </source>
</evidence>
<organism evidence="2 3">
    <name type="scientific">Morchella conica CCBAS932</name>
    <dbReference type="NCBI Taxonomy" id="1392247"/>
    <lineage>
        <taxon>Eukaryota</taxon>
        <taxon>Fungi</taxon>
        <taxon>Dikarya</taxon>
        <taxon>Ascomycota</taxon>
        <taxon>Pezizomycotina</taxon>
        <taxon>Pezizomycetes</taxon>
        <taxon>Pezizales</taxon>
        <taxon>Morchellaceae</taxon>
        <taxon>Morchella</taxon>
    </lineage>
</organism>
<dbReference type="EMBL" id="ML119201">
    <property type="protein sequence ID" value="RPB06987.1"/>
    <property type="molecule type" value="Genomic_DNA"/>
</dbReference>